<protein>
    <submittedName>
        <fullName evidence="2">Phosphoglycerate mutase</fullName>
    </submittedName>
</protein>
<evidence type="ECO:0000313" key="3">
    <source>
        <dbReference type="Proteomes" id="UP000176087"/>
    </source>
</evidence>
<organism evidence="2 3">
    <name type="scientific">Streptomyces abyssalis</name>
    <dbReference type="NCBI Taxonomy" id="933944"/>
    <lineage>
        <taxon>Bacteria</taxon>
        <taxon>Bacillati</taxon>
        <taxon>Actinomycetota</taxon>
        <taxon>Actinomycetes</taxon>
        <taxon>Kitasatosporales</taxon>
        <taxon>Streptomycetaceae</taxon>
        <taxon>Streptomyces</taxon>
    </lineage>
</organism>
<dbReference type="InterPro" id="IPR051021">
    <property type="entry name" value="Mito_Ser/Thr_phosphatase"/>
</dbReference>
<dbReference type="InterPro" id="IPR013078">
    <property type="entry name" value="His_Pase_superF_clade-1"/>
</dbReference>
<gene>
    <name evidence="2" type="ORF">AN215_25760</name>
</gene>
<dbReference type="PANTHER" id="PTHR20935:SF0">
    <property type="entry name" value="SERINE_THREONINE-PROTEIN PHOSPHATASE PGAM5, MITOCHONDRIAL"/>
    <property type="match status" value="1"/>
</dbReference>
<dbReference type="EMBL" id="LJGT01000041">
    <property type="protein sequence ID" value="OEU85815.1"/>
    <property type="molecule type" value="Genomic_DNA"/>
</dbReference>
<dbReference type="CDD" id="cd07067">
    <property type="entry name" value="HP_PGM_like"/>
    <property type="match status" value="1"/>
</dbReference>
<dbReference type="Gene3D" id="3.40.50.1240">
    <property type="entry name" value="Phosphoglycerate mutase-like"/>
    <property type="match status" value="1"/>
</dbReference>
<keyword evidence="3" id="KW-1185">Reference proteome</keyword>
<comment type="caution">
    <text evidence="2">The sequence shown here is derived from an EMBL/GenBank/DDBJ whole genome shotgun (WGS) entry which is preliminary data.</text>
</comment>
<dbReference type="STRING" id="933944.AN215_25760"/>
<dbReference type="PATRIC" id="fig|933944.5.peg.4165"/>
<dbReference type="Pfam" id="PF00300">
    <property type="entry name" value="His_Phos_1"/>
    <property type="match status" value="1"/>
</dbReference>
<name>A0A1E7JH59_9ACTN</name>
<dbReference type="InterPro" id="IPR029033">
    <property type="entry name" value="His_PPase_superfam"/>
</dbReference>
<dbReference type="OrthoDB" id="9800841at2"/>
<dbReference type="Proteomes" id="UP000176087">
    <property type="component" value="Unassembled WGS sequence"/>
</dbReference>
<evidence type="ECO:0000313" key="2">
    <source>
        <dbReference type="EMBL" id="OEU85815.1"/>
    </source>
</evidence>
<dbReference type="AlphaFoldDB" id="A0A1E7JH59"/>
<keyword evidence="1" id="KW-0378">Hydrolase</keyword>
<dbReference type="GO" id="GO:0016787">
    <property type="term" value="F:hydrolase activity"/>
    <property type="evidence" value="ECO:0007669"/>
    <property type="project" value="UniProtKB-KW"/>
</dbReference>
<evidence type="ECO:0000256" key="1">
    <source>
        <dbReference type="ARBA" id="ARBA00022801"/>
    </source>
</evidence>
<reference evidence="2 3" key="1">
    <citation type="journal article" date="2016" name="Front. Microbiol.">
        <title>Comparative Genomics Analysis of Streptomyces Species Reveals Their Adaptation to the Marine Environment and Their Diversity at the Genomic Level.</title>
        <authorList>
            <person name="Tian X."/>
            <person name="Zhang Z."/>
            <person name="Yang T."/>
            <person name="Chen M."/>
            <person name="Li J."/>
            <person name="Chen F."/>
            <person name="Yang J."/>
            <person name="Li W."/>
            <person name="Zhang B."/>
            <person name="Zhang Z."/>
            <person name="Wu J."/>
            <person name="Zhang C."/>
            <person name="Long L."/>
            <person name="Xiao J."/>
        </authorList>
    </citation>
    <scope>NUCLEOTIDE SEQUENCE [LARGE SCALE GENOMIC DNA]</scope>
    <source>
        <strain evidence="2 3">SCSIO 10390</strain>
    </source>
</reference>
<proteinExistence type="predicted"/>
<sequence length="207" mass="22761">MTRTAVRYLYLARHAEASPDDGRLTEAGRRQAVLLGERLRRSPLSAVVHGPLPRAEETARLVQGRLRGVELKSSEAAGDYVPHVPERDELPAESADFLLDRLAELPAGEREGGREQAEQALAAFAGPAEGGAPRHELVVTHAFLIGWLVRDALDAPEWRWMGLNHANAGLTVIRYTPGRPASLLLFNDTGHLPPRLRRTGQPREIDV</sequence>
<accession>A0A1E7JH59</accession>
<dbReference type="SUPFAM" id="SSF53254">
    <property type="entry name" value="Phosphoglycerate mutase-like"/>
    <property type="match status" value="1"/>
</dbReference>
<dbReference type="RefSeq" id="WP_070010777.1">
    <property type="nucleotide sequence ID" value="NZ_LJGS01000039.1"/>
</dbReference>
<dbReference type="PANTHER" id="PTHR20935">
    <property type="entry name" value="PHOSPHOGLYCERATE MUTASE-RELATED"/>
    <property type="match status" value="1"/>
</dbReference>